<evidence type="ECO:0000313" key="3">
    <source>
        <dbReference type="EMBL" id="MXP41387.1"/>
    </source>
</evidence>
<dbReference type="Proteomes" id="UP000469159">
    <property type="component" value="Unassembled WGS sequence"/>
</dbReference>
<evidence type="ECO:0000313" key="4">
    <source>
        <dbReference type="Proteomes" id="UP000469159"/>
    </source>
</evidence>
<gene>
    <name evidence="3" type="ORF">GRI75_06995</name>
</gene>
<evidence type="ECO:0000259" key="1">
    <source>
        <dbReference type="Pfam" id="PF04773"/>
    </source>
</evidence>
<evidence type="ECO:0000259" key="2">
    <source>
        <dbReference type="Pfam" id="PF16220"/>
    </source>
</evidence>
<dbReference type="AlphaFoldDB" id="A0A6I4UV92"/>
<dbReference type="InterPro" id="IPR006860">
    <property type="entry name" value="FecR"/>
</dbReference>
<dbReference type="Pfam" id="PF04773">
    <property type="entry name" value="FecR"/>
    <property type="match status" value="1"/>
</dbReference>
<sequence length="306" mass="32750">MPHDQQIREQAVAWAVRTGDPEFADWEGFTCWLEEDPAHAAAYDRVSLAVAEAAEMPPLPVGANDEDAVPPRVTRRWLGGAIAASLAALMALGVWQMSDERYTVETAPGELRTVALAGGGQIELAGGTRLLLEEDDPRFARLEQGQALFTIRHDQTDPFRLEVGEDTLVDAGTVFDVRRTASAMTVAVSEGAVIFNPSAQNVRLEPGDMLTSAAGSPDYSLRKFAPAQMGEWRQGRVTFENASLAEIASELSRATGIAYRADPGTAAQAVSGSILVGPLREDPRALGPLLGVTVRQADDAWMIAAP</sequence>
<dbReference type="PANTHER" id="PTHR30273:SF2">
    <property type="entry name" value="PROTEIN FECR"/>
    <property type="match status" value="1"/>
</dbReference>
<dbReference type="InterPro" id="IPR032623">
    <property type="entry name" value="FecR_N"/>
</dbReference>
<keyword evidence="4" id="KW-1185">Reference proteome</keyword>
<dbReference type="GO" id="GO:0016989">
    <property type="term" value="F:sigma factor antagonist activity"/>
    <property type="evidence" value="ECO:0007669"/>
    <property type="project" value="TreeGrafter"/>
</dbReference>
<dbReference type="Pfam" id="PF16220">
    <property type="entry name" value="DUF4880"/>
    <property type="match status" value="1"/>
</dbReference>
<dbReference type="Gene3D" id="2.60.120.1440">
    <property type="match status" value="1"/>
</dbReference>
<dbReference type="RefSeq" id="WP_160746239.1">
    <property type="nucleotide sequence ID" value="NZ_WTYK01000003.1"/>
</dbReference>
<feature type="domain" description="FecR N-terminal" evidence="2">
    <location>
        <begin position="9"/>
        <end position="46"/>
    </location>
</feature>
<reference evidence="3 4" key="1">
    <citation type="submission" date="2019-12" db="EMBL/GenBank/DDBJ databases">
        <title>Genomic-based taxomic classification of the family Erythrobacteraceae.</title>
        <authorList>
            <person name="Xu L."/>
        </authorList>
    </citation>
    <scope>NUCLEOTIDE SEQUENCE [LARGE SCALE GENOMIC DNA]</scope>
    <source>
        <strain evidence="3 4">MCCC 1K02066</strain>
    </source>
</reference>
<accession>A0A6I4UV92</accession>
<feature type="domain" description="FecR protein" evidence="1">
    <location>
        <begin position="103"/>
        <end position="193"/>
    </location>
</feature>
<dbReference type="EMBL" id="WTYK01000003">
    <property type="protein sequence ID" value="MXP41387.1"/>
    <property type="molecule type" value="Genomic_DNA"/>
</dbReference>
<dbReference type="PANTHER" id="PTHR30273">
    <property type="entry name" value="PERIPLASMIC SIGNAL SENSOR AND SIGMA FACTOR ACTIVATOR FECR-RELATED"/>
    <property type="match status" value="1"/>
</dbReference>
<dbReference type="OrthoDB" id="7346218at2"/>
<proteinExistence type="predicted"/>
<protein>
    <submittedName>
        <fullName evidence="3">DUF4880 domain-containing protein</fullName>
    </submittedName>
</protein>
<name>A0A6I4UV92_9SPHN</name>
<organism evidence="3 4">
    <name type="scientific">Croceibacterium soli</name>
    <dbReference type="NCBI Taxonomy" id="1739690"/>
    <lineage>
        <taxon>Bacteria</taxon>
        <taxon>Pseudomonadati</taxon>
        <taxon>Pseudomonadota</taxon>
        <taxon>Alphaproteobacteria</taxon>
        <taxon>Sphingomonadales</taxon>
        <taxon>Erythrobacteraceae</taxon>
        <taxon>Croceibacterium</taxon>
    </lineage>
</organism>
<comment type="caution">
    <text evidence="3">The sequence shown here is derived from an EMBL/GenBank/DDBJ whole genome shotgun (WGS) entry which is preliminary data.</text>
</comment>
<dbReference type="InterPro" id="IPR012373">
    <property type="entry name" value="Ferrdict_sens_TM"/>
</dbReference>
<dbReference type="PIRSF" id="PIRSF018266">
    <property type="entry name" value="FecR"/>
    <property type="match status" value="1"/>
</dbReference>